<gene>
    <name evidence="1" type="ORF">SAMN05443550_10393</name>
</gene>
<dbReference type="RefSeq" id="WP_175470494.1">
    <property type="nucleotide sequence ID" value="NZ_FNRA01000003.1"/>
</dbReference>
<sequence>MKKSFSKSLKLEIKPVFQFSATEIKGQYDTDPTIATVTATTYVFQQPNQR</sequence>
<dbReference type="AlphaFoldDB" id="A0A1H4AU57"/>
<proteinExistence type="predicted"/>
<protein>
    <submittedName>
        <fullName evidence="1">Uncharacterized protein</fullName>
    </submittedName>
</protein>
<name>A0A1H4AU57_9SPHI</name>
<organism evidence="1 2">
    <name type="scientific">Pedobacter hartonius</name>
    <dbReference type="NCBI Taxonomy" id="425514"/>
    <lineage>
        <taxon>Bacteria</taxon>
        <taxon>Pseudomonadati</taxon>
        <taxon>Bacteroidota</taxon>
        <taxon>Sphingobacteriia</taxon>
        <taxon>Sphingobacteriales</taxon>
        <taxon>Sphingobacteriaceae</taxon>
        <taxon>Pedobacter</taxon>
    </lineage>
</organism>
<evidence type="ECO:0000313" key="2">
    <source>
        <dbReference type="Proteomes" id="UP000198850"/>
    </source>
</evidence>
<dbReference type="STRING" id="425514.SAMN05443550_10393"/>
<accession>A0A1H4AU57</accession>
<evidence type="ECO:0000313" key="1">
    <source>
        <dbReference type="EMBL" id="SEA39406.1"/>
    </source>
</evidence>
<dbReference type="EMBL" id="FNRA01000003">
    <property type="protein sequence ID" value="SEA39406.1"/>
    <property type="molecule type" value="Genomic_DNA"/>
</dbReference>
<keyword evidence="2" id="KW-1185">Reference proteome</keyword>
<reference evidence="1 2" key="1">
    <citation type="submission" date="2016-10" db="EMBL/GenBank/DDBJ databases">
        <authorList>
            <person name="de Groot N.N."/>
        </authorList>
    </citation>
    <scope>NUCLEOTIDE SEQUENCE [LARGE SCALE GENOMIC DNA]</scope>
    <source>
        <strain evidence="1 2">DSM 19033</strain>
    </source>
</reference>
<dbReference type="Proteomes" id="UP000198850">
    <property type="component" value="Unassembled WGS sequence"/>
</dbReference>